<accession>A0A926KTG2</accession>
<evidence type="ECO:0000313" key="3">
    <source>
        <dbReference type="Proteomes" id="UP000650466"/>
    </source>
</evidence>
<dbReference type="Gene3D" id="1.20.1420.60">
    <property type="match status" value="1"/>
</dbReference>
<reference evidence="2" key="1">
    <citation type="submission" date="2020-09" db="EMBL/GenBank/DDBJ databases">
        <title>Draft Genome Sequence of Paenibacillus sp. WST5.</title>
        <authorList>
            <person name="Bao Z."/>
        </authorList>
    </citation>
    <scope>NUCLEOTIDE SEQUENCE</scope>
    <source>
        <strain evidence="2">WST5</strain>
    </source>
</reference>
<feature type="domain" description="DNA mimic protein DMP19 C-terminal" evidence="1">
    <location>
        <begin position="19"/>
        <end position="146"/>
    </location>
</feature>
<evidence type="ECO:0000259" key="1">
    <source>
        <dbReference type="Pfam" id="PF14300"/>
    </source>
</evidence>
<keyword evidence="3" id="KW-1185">Reference proteome</keyword>
<name>A0A926KTG2_9BACL</name>
<organism evidence="2 3">
    <name type="scientific">Paenibacillus sedimenti</name>
    <dbReference type="NCBI Taxonomy" id="2770274"/>
    <lineage>
        <taxon>Bacteria</taxon>
        <taxon>Bacillati</taxon>
        <taxon>Bacillota</taxon>
        <taxon>Bacilli</taxon>
        <taxon>Bacillales</taxon>
        <taxon>Paenibacillaceae</taxon>
        <taxon>Paenibacillus</taxon>
    </lineage>
</organism>
<dbReference type="EMBL" id="JACVVD010000005">
    <property type="protein sequence ID" value="MBD0381923.1"/>
    <property type="molecule type" value="Genomic_DNA"/>
</dbReference>
<dbReference type="Proteomes" id="UP000650466">
    <property type="component" value="Unassembled WGS sequence"/>
</dbReference>
<evidence type="ECO:0000313" key="2">
    <source>
        <dbReference type="EMBL" id="MBD0381923.1"/>
    </source>
</evidence>
<comment type="caution">
    <text evidence="2">The sequence shown here is derived from an EMBL/GenBank/DDBJ whole genome shotgun (WGS) entry which is preliminary data.</text>
</comment>
<dbReference type="InterPro" id="IPR025402">
    <property type="entry name" value="DMP19_C"/>
</dbReference>
<protein>
    <submittedName>
        <fullName evidence="2">DUF4375 domain-containing protein</fullName>
    </submittedName>
</protein>
<gene>
    <name evidence="2" type="ORF">ICC18_17515</name>
</gene>
<dbReference type="RefSeq" id="WP_188175700.1">
    <property type="nucleotide sequence ID" value="NZ_JACVVD010000005.1"/>
</dbReference>
<dbReference type="AlphaFoldDB" id="A0A926KTG2"/>
<proteinExistence type="predicted"/>
<dbReference type="Pfam" id="PF14300">
    <property type="entry name" value="DMP19"/>
    <property type="match status" value="1"/>
</dbReference>
<sequence>MNIYDENFKSLRQEEIFIQLPVILQDIILILDFDIELQMNGIIGFLENSTGNYIEETILSLDRINATKDFKIMNDIKVLLSLNGISTKKLREDVNNLSLYQVTNSSEIHDNQNVELLNKIATQADQLYLYRDNDSIFDNLFKYVEEKKMNLMKYLQ</sequence>